<dbReference type="PROSITE" id="PS00028">
    <property type="entry name" value="ZINC_FINGER_C2H2_1"/>
    <property type="match status" value="1"/>
</dbReference>
<evidence type="ECO:0000259" key="3">
    <source>
        <dbReference type="PROSITE" id="PS50157"/>
    </source>
</evidence>
<sequence>MSFFSSFFEASKSCVSAIQSGDLTSVKQRFGTGLVSTLKALRNVLHDESSKIETDFIKIEAREDESTSFNSSLKINGFKRSESSEDFNASSKSIFFEHQVPKLEITDRTTANFSALVKSEQAAVQTCIATANTVITSFSIFQDVTGKDLDKMLPPKEINVIDVKAEDVRLHGFLPKCTSTPKTNRKPRLTELQEKMRENVKTVMTKEEKVSRVENGSETTRAEKRVFQSSPVTPKLQKSFTESRKRKVDASGRMEMPKSKNLRKSLNQSGILEERLTISTKETTIQHGIKPSSHSKDDTASTFTCKECLETIKIYQPLNLFKHILGHVPKNLYLFECEECEELFATRRDQKIHMAFKHASSKQTIRKDADRILKDFFQFGEKIFPECSPLLEISCNQMRIKIGLPSL</sequence>
<keyword evidence="1" id="KW-0862">Zinc</keyword>
<dbReference type="WBParaSite" id="MBELARI_LOCUS10830">
    <property type="protein sequence ID" value="MBELARI_LOCUS10830"/>
    <property type="gene ID" value="MBELARI_LOCUS10830"/>
</dbReference>
<proteinExistence type="predicted"/>
<dbReference type="PROSITE" id="PS50157">
    <property type="entry name" value="ZINC_FINGER_C2H2_2"/>
    <property type="match status" value="1"/>
</dbReference>
<reference evidence="5" key="1">
    <citation type="submission" date="2024-02" db="UniProtKB">
        <authorList>
            <consortium name="WormBaseParasite"/>
        </authorList>
    </citation>
    <scope>IDENTIFICATION</scope>
</reference>
<evidence type="ECO:0000313" key="4">
    <source>
        <dbReference type="Proteomes" id="UP000887575"/>
    </source>
</evidence>
<organism evidence="4 5">
    <name type="scientific">Mesorhabditis belari</name>
    <dbReference type="NCBI Taxonomy" id="2138241"/>
    <lineage>
        <taxon>Eukaryota</taxon>
        <taxon>Metazoa</taxon>
        <taxon>Ecdysozoa</taxon>
        <taxon>Nematoda</taxon>
        <taxon>Chromadorea</taxon>
        <taxon>Rhabditida</taxon>
        <taxon>Rhabditina</taxon>
        <taxon>Rhabditomorpha</taxon>
        <taxon>Rhabditoidea</taxon>
        <taxon>Rhabditidae</taxon>
        <taxon>Mesorhabditinae</taxon>
        <taxon>Mesorhabditis</taxon>
    </lineage>
</organism>
<name>A0AAF3EA83_9BILA</name>
<protein>
    <recommendedName>
        <fullName evidence="3">C2H2-type domain-containing protein</fullName>
    </recommendedName>
</protein>
<feature type="compositionally biased region" description="Basic and acidic residues" evidence="2">
    <location>
        <begin position="248"/>
        <end position="258"/>
    </location>
</feature>
<feature type="domain" description="C2H2-type" evidence="3">
    <location>
        <begin position="335"/>
        <end position="363"/>
    </location>
</feature>
<feature type="compositionally biased region" description="Polar residues" evidence="2">
    <location>
        <begin position="227"/>
        <end position="240"/>
    </location>
</feature>
<feature type="region of interest" description="Disordered" evidence="2">
    <location>
        <begin position="227"/>
        <end position="265"/>
    </location>
</feature>
<evidence type="ECO:0000313" key="5">
    <source>
        <dbReference type="WBParaSite" id="MBELARI_LOCUS10830"/>
    </source>
</evidence>
<dbReference type="AlphaFoldDB" id="A0AAF3EA83"/>
<accession>A0AAF3EA83</accession>
<keyword evidence="4" id="KW-1185">Reference proteome</keyword>
<dbReference type="GO" id="GO:0008270">
    <property type="term" value="F:zinc ion binding"/>
    <property type="evidence" value="ECO:0007669"/>
    <property type="project" value="UniProtKB-KW"/>
</dbReference>
<keyword evidence="1" id="KW-0479">Metal-binding</keyword>
<dbReference type="SMART" id="SM00355">
    <property type="entry name" value="ZnF_C2H2"/>
    <property type="match status" value="2"/>
</dbReference>
<evidence type="ECO:0000256" key="1">
    <source>
        <dbReference type="PROSITE-ProRule" id="PRU00042"/>
    </source>
</evidence>
<dbReference type="Proteomes" id="UP000887575">
    <property type="component" value="Unassembled WGS sequence"/>
</dbReference>
<dbReference type="InterPro" id="IPR013087">
    <property type="entry name" value="Znf_C2H2_type"/>
</dbReference>
<dbReference type="Gene3D" id="3.30.160.60">
    <property type="entry name" value="Classic Zinc Finger"/>
    <property type="match status" value="1"/>
</dbReference>
<keyword evidence="1" id="KW-0863">Zinc-finger</keyword>
<evidence type="ECO:0000256" key="2">
    <source>
        <dbReference type="SAM" id="MobiDB-lite"/>
    </source>
</evidence>